<dbReference type="EMBL" id="MU005765">
    <property type="protein sequence ID" value="KAF2713320.1"/>
    <property type="molecule type" value="Genomic_DNA"/>
</dbReference>
<evidence type="ECO:0000313" key="2">
    <source>
        <dbReference type="EMBL" id="KAF2713320.1"/>
    </source>
</evidence>
<keyword evidence="1" id="KW-0472">Membrane</keyword>
<keyword evidence="3" id="KW-1185">Reference proteome</keyword>
<evidence type="ECO:0000256" key="1">
    <source>
        <dbReference type="SAM" id="Phobius"/>
    </source>
</evidence>
<reference evidence="2" key="1">
    <citation type="journal article" date="2020" name="Stud. Mycol.">
        <title>101 Dothideomycetes genomes: a test case for predicting lifestyles and emergence of pathogens.</title>
        <authorList>
            <person name="Haridas S."/>
            <person name="Albert R."/>
            <person name="Binder M."/>
            <person name="Bloem J."/>
            <person name="Labutti K."/>
            <person name="Salamov A."/>
            <person name="Andreopoulos B."/>
            <person name="Baker S."/>
            <person name="Barry K."/>
            <person name="Bills G."/>
            <person name="Bluhm B."/>
            <person name="Cannon C."/>
            <person name="Castanera R."/>
            <person name="Culley D."/>
            <person name="Daum C."/>
            <person name="Ezra D."/>
            <person name="Gonzalez J."/>
            <person name="Henrissat B."/>
            <person name="Kuo A."/>
            <person name="Liang C."/>
            <person name="Lipzen A."/>
            <person name="Lutzoni F."/>
            <person name="Magnuson J."/>
            <person name="Mondo S."/>
            <person name="Nolan M."/>
            <person name="Ohm R."/>
            <person name="Pangilinan J."/>
            <person name="Park H.-J."/>
            <person name="Ramirez L."/>
            <person name="Alfaro M."/>
            <person name="Sun H."/>
            <person name="Tritt A."/>
            <person name="Yoshinaga Y."/>
            <person name="Zwiers L.-H."/>
            <person name="Turgeon B."/>
            <person name="Goodwin S."/>
            <person name="Spatafora J."/>
            <person name="Crous P."/>
            <person name="Grigoriev I."/>
        </authorList>
    </citation>
    <scope>NUCLEOTIDE SEQUENCE</scope>
    <source>
        <strain evidence="2">CBS 279.74</strain>
    </source>
</reference>
<keyword evidence="1" id="KW-1133">Transmembrane helix</keyword>
<keyword evidence="1" id="KW-0812">Transmembrane</keyword>
<evidence type="ECO:0000313" key="3">
    <source>
        <dbReference type="Proteomes" id="UP000799428"/>
    </source>
</evidence>
<protein>
    <submittedName>
        <fullName evidence="2">Uncharacterized protein</fullName>
    </submittedName>
</protein>
<accession>A0A6G1KKJ6</accession>
<dbReference type="AlphaFoldDB" id="A0A6G1KKJ6"/>
<gene>
    <name evidence="2" type="ORF">K504DRAFT_135200</name>
</gene>
<dbReference type="Proteomes" id="UP000799428">
    <property type="component" value="Unassembled WGS sequence"/>
</dbReference>
<sequence length="78" mass="9204">MPSRVPWPFPLHPRIRQDREITCLDGHELGWICEKNPVDWLETGWIPVWYLWLLYISLGLIRSALRLTRRGLAVHTGT</sequence>
<organism evidence="2 3">
    <name type="scientific">Pleomassaria siparia CBS 279.74</name>
    <dbReference type="NCBI Taxonomy" id="1314801"/>
    <lineage>
        <taxon>Eukaryota</taxon>
        <taxon>Fungi</taxon>
        <taxon>Dikarya</taxon>
        <taxon>Ascomycota</taxon>
        <taxon>Pezizomycotina</taxon>
        <taxon>Dothideomycetes</taxon>
        <taxon>Pleosporomycetidae</taxon>
        <taxon>Pleosporales</taxon>
        <taxon>Pleomassariaceae</taxon>
        <taxon>Pleomassaria</taxon>
    </lineage>
</organism>
<feature type="transmembrane region" description="Helical" evidence="1">
    <location>
        <begin position="44"/>
        <end position="61"/>
    </location>
</feature>
<name>A0A6G1KKJ6_9PLEO</name>
<proteinExistence type="predicted"/>